<feature type="domain" description="DUF1707" evidence="2">
    <location>
        <begin position="2"/>
        <end position="54"/>
    </location>
</feature>
<dbReference type="PANTHER" id="PTHR40763:SF4">
    <property type="entry name" value="DUF1707 DOMAIN-CONTAINING PROTEIN"/>
    <property type="match status" value="1"/>
</dbReference>
<name>A0A8J3SKV8_9ACTN</name>
<dbReference type="PANTHER" id="PTHR40763">
    <property type="entry name" value="MEMBRANE PROTEIN-RELATED"/>
    <property type="match status" value="1"/>
</dbReference>
<organism evidence="3 4">
    <name type="scientific">Planobispora siamensis</name>
    <dbReference type="NCBI Taxonomy" id="936338"/>
    <lineage>
        <taxon>Bacteria</taxon>
        <taxon>Bacillati</taxon>
        <taxon>Actinomycetota</taxon>
        <taxon>Actinomycetes</taxon>
        <taxon>Streptosporangiales</taxon>
        <taxon>Streptosporangiaceae</taxon>
        <taxon>Planobispora</taxon>
    </lineage>
</organism>
<dbReference type="EMBL" id="BOOJ01000051">
    <property type="protein sequence ID" value="GIH95114.1"/>
    <property type="molecule type" value="Genomic_DNA"/>
</dbReference>
<keyword evidence="4" id="KW-1185">Reference proteome</keyword>
<dbReference type="AlphaFoldDB" id="A0A8J3SKV8"/>
<accession>A0A8J3SKV8</accession>
<reference evidence="3 4" key="1">
    <citation type="submission" date="2021-01" db="EMBL/GenBank/DDBJ databases">
        <title>Whole genome shotgun sequence of Planobispora siamensis NBRC 107568.</title>
        <authorList>
            <person name="Komaki H."/>
            <person name="Tamura T."/>
        </authorList>
    </citation>
    <scope>NUCLEOTIDE SEQUENCE [LARGE SCALE GENOMIC DNA]</scope>
    <source>
        <strain evidence="3 4">NBRC 107568</strain>
    </source>
</reference>
<dbReference type="Proteomes" id="UP000619788">
    <property type="component" value="Unassembled WGS sequence"/>
</dbReference>
<feature type="region of interest" description="Disordered" evidence="1">
    <location>
        <begin position="60"/>
        <end position="83"/>
    </location>
</feature>
<evidence type="ECO:0000256" key="1">
    <source>
        <dbReference type="SAM" id="MobiDB-lite"/>
    </source>
</evidence>
<sequence>MLRAGDRDRERIAEMLRLAVGEGRISVDELTERLDRVYGARTFGELDAVVADLPEAAGGLSRPAAPPVSRSHSSAPGSQPALPGDVLRLHTRGTRAIRQVGRWTVPRQIIVDCTWRTAVIDFRQAACPHREVDMRVECHSPFGDVIIRVPIGWQVVSEEMTSGGWVRLLRVHNRPPEPLGPDGVVVRLSGHISGDVWVRYRR</sequence>
<comment type="caution">
    <text evidence="3">The sequence shown here is derived from an EMBL/GenBank/DDBJ whole genome shotgun (WGS) entry which is preliminary data.</text>
</comment>
<evidence type="ECO:0000313" key="4">
    <source>
        <dbReference type="Proteomes" id="UP000619788"/>
    </source>
</evidence>
<dbReference type="InterPro" id="IPR012551">
    <property type="entry name" value="DUF1707_SHOCT-like"/>
</dbReference>
<evidence type="ECO:0000313" key="3">
    <source>
        <dbReference type="EMBL" id="GIH95114.1"/>
    </source>
</evidence>
<gene>
    <name evidence="3" type="ORF">Psi01_57440</name>
</gene>
<dbReference type="Pfam" id="PF08044">
    <property type="entry name" value="DUF1707"/>
    <property type="match status" value="1"/>
</dbReference>
<protein>
    <recommendedName>
        <fullName evidence="2">DUF1707 domain-containing protein</fullName>
    </recommendedName>
</protein>
<evidence type="ECO:0000259" key="2">
    <source>
        <dbReference type="Pfam" id="PF08044"/>
    </source>
</evidence>
<proteinExistence type="predicted"/>